<evidence type="ECO:0000259" key="10">
    <source>
        <dbReference type="PROSITE" id="PS50109"/>
    </source>
</evidence>
<evidence type="ECO:0000256" key="3">
    <source>
        <dbReference type="ARBA" id="ARBA00022553"/>
    </source>
</evidence>
<dbReference type="InterPro" id="IPR029016">
    <property type="entry name" value="GAF-like_dom_sf"/>
</dbReference>
<evidence type="ECO:0000256" key="6">
    <source>
        <dbReference type="ARBA" id="ARBA00022777"/>
    </source>
</evidence>
<dbReference type="Pfam" id="PF02518">
    <property type="entry name" value="HATPase_c"/>
    <property type="match status" value="1"/>
</dbReference>
<dbReference type="GO" id="GO:0000155">
    <property type="term" value="F:phosphorelay sensor kinase activity"/>
    <property type="evidence" value="ECO:0007669"/>
    <property type="project" value="InterPro"/>
</dbReference>
<keyword evidence="9" id="KW-0175">Coiled coil</keyword>
<dbReference type="CDD" id="cd00082">
    <property type="entry name" value="HisKA"/>
    <property type="match status" value="1"/>
</dbReference>
<dbReference type="EC" id="2.7.13.3" evidence="2"/>
<dbReference type="SMART" id="SM00065">
    <property type="entry name" value="GAF"/>
    <property type="match status" value="1"/>
</dbReference>
<evidence type="ECO:0000313" key="12">
    <source>
        <dbReference type="Proteomes" id="UP000218418"/>
    </source>
</evidence>
<dbReference type="SMART" id="SM00387">
    <property type="entry name" value="HATPase_c"/>
    <property type="match status" value="1"/>
</dbReference>
<keyword evidence="4" id="KW-0808">Transferase</keyword>
<keyword evidence="7" id="KW-0067">ATP-binding</keyword>
<dbReference type="PANTHER" id="PTHR43065">
    <property type="entry name" value="SENSOR HISTIDINE KINASE"/>
    <property type="match status" value="1"/>
</dbReference>
<feature type="domain" description="Histidine kinase" evidence="10">
    <location>
        <begin position="299"/>
        <end position="545"/>
    </location>
</feature>
<accession>A0A1Z4LYG7</accession>
<name>A0A1Z4LYG7_9CYAN</name>
<dbReference type="Pfam" id="PF13185">
    <property type="entry name" value="GAF_2"/>
    <property type="match status" value="1"/>
</dbReference>
<evidence type="ECO:0000313" key="11">
    <source>
        <dbReference type="EMBL" id="BAY86191.1"/>
    </source>
</evidence>
<keyword evidence="6 11" id="KW-0418">Kinase</keyword>
<comment type="catalytic activity">
    <reaction evidence="1">
        <text>ATP + protein L-histidine = ADP + protein N-phospho-L-histidine.</text>
        <dbReference type="EC" id="2.7.13.3"/>
    </reaction>
</comment>
<dbReference type="AlphaFoldDB" id="A0A1Z4LYG7"/>
<dbReference type="InterPro" id="IPR003594">
    <property type="entry name" value="HATPase_dom"/>
</dbReference>
<dbReference type="InterPro" id="IPR004358">
    <property type="entry name" value="Sig_transdc_His_kin-like_C"/>
</dbReference>
<dbReference type="PANTHER" id="PTHR43065:SF10">
    <property type="entry name" value="PEROXIDE STRESS-ACTIVATED HISTIDINE KINASE MAK3"/>
    <property type="match status" value="1"/>
</dbReference>
<dbReference type="SUPFAM" id="SSF47384">
    <property type="entry name" value="Homodimeric domain of signal transducing histidine kinase"/>
    <property type="match status" value="1"/>
</dbReference>
<evidence type="ECO:0000256" key="7">
    <source>
        <dbReference type="ARBA" id="ARBA00022840"/>
    </source>
</evidence>
<dbReference type="PROSITE" id="PS50109">
    <property type="entry name" value="HIS_KIN"/>
    <property type="match status" value="1"/>
</dbReference>
<dbReference type="InterPro" id="IPR036890">
    <property type="entry name" value="HATPase_C_sf"/>
</dbReference>
<evidence type="ECO:0000256" key="8">
    <source>
        <dbReference type="ARBA" id="ARBA00023012"/>
    </source>
</evidence>
<dbReference type="SUPFAM" id="SSF55874">
    <property type="entry name" value="ATPase domain of HSP90 chaperone/DNA topoisomerase II/histidine kinase"/>
    <property type="match status" value="1"/>
</dbReference>
<keyword evidence="3" id="KW-0597">Phosphoprotein</keyword>
<feature type="coiled-coil region" evidence="9">
    <location>
        <begin position="253"/>
        <end position="280"/>
    </location>
</feature>
<proteinExistence type="predicted"/>
<evidence type="ECO:0000256" key="1">
    <source>
        <dbReference type="ARBA" id="ARBA00000085"/>
    </source>
</evidence>
<dbReference type="Proteomes" id="UP000218418">
    <property type="component" value="Chromosome"/>
</dbReference>
<dbReference type="PRINTS" id="PR00344">
    <property type="entry name" value="BCTRLSENSOR"/>
</dbReference>
<dbReference type="EMBL" id="AP018227">
    <property type="protein sequence ID" value="BAY86191.1"/>
    <property type="molecule type" value="Genomic_DNA"/>
</dbReference>
<dbReference type="InterPro" id="IPR036097">
    <property type="entry name" value="HisK_dim/P_sf"/>
</dbReference>
<dbReference type="Gene3D" id="1.10.287.130">
    <property type="match status" value="1"/>
</dbReference>
<protein>
    <recommendedName>
        <fullName evidence="2">histidine kinase</fullName>
        <ecNumber evidence="2">2.7.13.3</ecNumber>
    </recommendedName>
</protein>
<sequence length="546" mass="61254">MIPINFQKLLTQKDIRYLVKNIFATVETPLYLISADGKILFGTYQEGLTEKYPVELSGMTFAWVVGNSKGLQISELLSFLVKQEFEKKSLAKELLERYEEIDLFDELSTQITNSLDINQIAQLVLERISTIIDCDIGIFLLLDKHTNQLKALSEFGDTSCFQLPIILGEGILGEIISRGKGEIINNVCDSLKCSDNDSAINSFICVPLKNKQQVIAAIAVGSQTTINYTTEEFKLLNIFATQAAIAIEKALLYEQSLNAAKRAQKQAKQLQKTLDKLQQTQAHLIHSEKMSSLGQMVAGIAHEINNPVNFIKGNIGYGFNYAQDLVELIELYQKNYPQPVSEIEERIEDINFDFLKEDFLNLLNSMKVGVNRIKDIVRSLGIFSHLDKAEIKAVNIHEGIDGTLMILNHRLSGNKKCKDIEIVKEYGDIPLVNCYAGQLNQVFMNILSNAIDALQDKGDLIIIRTQMEGNNWVKISIIDNGPGIEEDIQKKLYDPFFTTKEVGKGTGLGMAISYQIVVEKHRGCLNCVSELDRGTEFEIKIPIESN</sequence>
<dbReference type="InterPro" id="IPR003661">
    <property type="entry name" value="HisK_dim/P_dom"/>
</dbReference>
<dbReference type="GO" id="GO:0005524">
    <property type="term" value="F:ATP binding"/>
    <property type="evidence" value="ECO:0007669"/>
    <property type="project" value="UniProtKB-KW"/>
</dbReference>
<dbReference type="InterPro" id="IPR005467">
    <property type="entry name" value="His_kinase_dom"/>
</dbReference>
<evidence type="ECO:0000256" key="2">
    <source>
        <dbReference type="ARBA" id="ARBA00012438"/>
    </source>
</evidence>
<evidence type="ECO:0000256" key="5">
    <source>
        <dbReference type="ARBA" id="ARBA00022741"/>
    </source>
</evidence>
<organism evidence="11 12">
    <name type="scientific">Calothrix parasitica NIES-267</name>
    <dbReference type="NCBI Taxonomy" id="1973488"/>
    <lineage>
        <taxon>Bacteria</taxon>
        <taxon>Bacillati</taxon>
        <taxon>Cyanobacteriota</taxon>
        <taxon>Cyanophyceae</taxon>
        <taxon>Nostocales</taxon>
        <taxon>Calotrichaceae</taxon>
        <taxon>Calothrix</taxon>
    </lineage>
</organism>
<reference evidence="11 12" key="1">
    <citation type="submission" date="2017-06" db="EMBL/GenBank/DDBJ databases">
        <title>Genome sequencing of cyanobaciteial culture collection at National Institute for Environmental Studies (NIES).</title>
        <authorList>
            <person name="Hirose Y."/>
            <person name="Shimura Y."/>
            <person name="Fujisawa T."/>
            <person name="Nakamura Y."/>
            <person name="Kawachi M."/>
        </authorList>
    </citation>
    <scope>NUCLEOTIDE SEQUENCE [LARGE SCALE GENOMIC DNA]</scope>
    <source>
        <strain evidence="11 12">NIES-267</strain>
    </source>
</reference>
<evidence type="ECO:0000256" key="9">
    <source>
        <dbReference type="SAM" id="Coils"/>
    </source>
</evidence>
<keyword evidence="8" id="KW-0902">Two-component regulatory system</keyword>
<dbReference type="Gene3D" id="3.30.450.40">
    <property type="match status" value="1"/>
</dbReference>
<dbReference type="InterPro" id="IPR003018">
    <property type="entry name" value="GAF"/>
</dbReference>
<dbReference type="Gene3D" id="3.30.565.10">
    <property type="entry name" value="Histidine kinase-like ATPase, C-terminal domain"/>
    <property type="match status" value="1"/>
</dbReference>
<dbReference type="SUPFAM" id="SSF55781">
    <property type="entry name" value="GAF domain-like"/>
    <property type="match status" value="1"/>
</dbReference>
<gene>
    <name evidence="11" type="ORF">NIES267_56970</name>
</gene>
<dbReference type="OrthoDB" id="9784397at2"/>
<keyword evidence="12" id="KW-1185">Reference proteome</keyword>
<keyword evidence="5" id="KW-0547">Nucleotide-binding</keyword>
<evidence type="ECO:0000256" key="4">
    <source>
        <dbReference type="ARBA" id="ARBA00022679"/>
    </source>
</evidence>